<evidence type="ECO:0000256" key="1">
    <source>
        <dbReference type="ARBA" id="ARBA00022491"/>
    </source>
</evidence>
<dbReference type="GO" id="GO:0045892">
    <property type="term" value="P:negative regulation of DNA-templated transcription"/>
    <property type="evidence" value="ECO:0007669"/>
    <property type="project" value="InterPro"/>
</dbReference>
<evidence type="ECO:0000256" key="2">
    <source>
        <dbReference type="ARBA" id="ARBA00023015"/>
    </source>
</evidence>
<dbReference type="PRINTS" id="PR00400">
    <property type="entry name" value="TETREPRESSOR"/>
</dbReference>
<dbReference type="Pfam" id="PF00440">
    <property type="entry name" value="TetR_N"/>
    <property type="match status" value="1"/>
</dbReference>
<evidence type="ECO:0000313" key="8">
    <source>
        <dbReference type="EMBL" id="NYI97423.1"/>
    </source>
</evidence>
<dbReference type="GO" id="GO:0046677">
    <property type="term" value="P:response to antibiotic"/>
    <property type="evidence" value="ECO:0007669"/>
    <property type="project" value="InterPro"/>
</dbReference>
<gene>
    <name evidence="8" type="ORF">HNR12_003700</name>
</gene>
<comment type="caution">
    <text evidence="8">The sequence shown here is derived from an EMBL/GenBank/DDBJ whole genome shotgun (WGS) entry which is preliminary data.</text>
</comment>
<dbReference type="Proteomes" id="UP000575985">
    <property type="component" value="Unassembled WGS sequence"/>
</dbReference>
<dbReference type="EMBL" id="JACCFO010000001">
    <property type="protein sequence ID" value="NYI97423.1"/>
    <property type="molecule type" value="Genomic_DNA"/>
</dbReference>
<dbReference type="InterPro" id="IPR001647">
    <property type="entry name" value="HTH_TetR"/>
</dbReference>
<evidence type="ECO:0000313" key="9">
    <source>
        <dbReference type="Proteomes" id="UP000575985"/>
    </source>
</evidence>
<dbReference type="PROSITE" id="PS50977">
    <property type="entry name" value="HTH_TETR_2"/>
    <property type="match status" value="1"/>
</dbReference>
<dbReference type="InterPro" id="IPR036271">
    <property type="entry name" value="Tet_transcr_reg_TetR-rel_C_sf"/>
</dbReference>
<keyword evidence="4" id="KW-0804">Transcription</keyword>
<dbReference type="PANTHER" id="PTHR30055:SF151">
    <property type="entry name" value="TRANSCRIPTIONAL REGULATORY PROTEIN"/>
    <property type="match status" value="1"/>
</dbReference>
<sequence length="224" mass="23248">MAEPEPSSPRRSDSVFTRPPRGRRSQPALTRDRIVAGTIALLDREGSAALTMRRVAAELGVHATSLYWYVARREDLVDLAVDGILAEAAAGLPGPEEPWDLAVRTTARRFYAALTAHAWAAEFAGVRPLLGPNALALSRRIVAALGDSGGGEEAQAVAIRALANQILGAATTTVAMRVGAAAGGGTEDARAAAVSAADALAVENAYFDQVIDLLLAGIRARSAG</sequence>
<evidence type="ECO:0000256" key="4">
    <source>
        <dbReference type="ARBA" id="ARBA00023163"/>
    </source>
</evidence>
<dbReference type="GO" id="GO:0000976">
    <property type="term" value="F:transcription cis-regulatory region binding"/>
    <property type="evidence" value="ECO:0007669"/>
    <property type="project" value="TreeGrafter"/>
</dbReference>
<proteinExistence type="predicted"/>
<dbReference type="SUPFAM" id="SSF46689">
    <property type="entry name" value="Homeodomain-like"/>
    <property type="match status" value="1"/>
</dbReference>
<dbReference type="SUPFAM" id="SSF48498">
    <property type="entry name" value="Tetracyclin repressor-like, C-terminal domain"/>
    <property type="match status" value="1"/>
</dbReference>
<name>A0A853BQG8_9ACTN</name>
<dbReference type="Pfam" id="PF02909">
    <property type="entry name" value="TetR_C_1"/>
    <property type="match status" value="1"/>
</dbReference>
<feature type="DNA-binding region" description="H-T-H motif" evidence="5">
    <location>
        <begin position="51"/>
        <end position="70"/>
    </location>
</feature>
<dbReference type="PANTHER" id="PTHR30055">
    <property type="entry name" value="HTH-TYPE TRANSCRIPTIONAL REGULATOR RUTR"/>
    <property type="match status" value="1"/>
</dbReference>
<protein>
    <submittedName>
        <fullName evidence="8">AcrR family transcriptional regulator</fullName>
    </submittedName>
</protein>
<evidence type="ECO:0000256" key="5">
    <source>
        <dbReference type="PROSITE-ProRule" id="PRU00335"/>
    </source>
</evidence>
<feature type="domain" description="HTH tetR-type" evidence="7">
    <location>
        <begin position="28"/>
        <end position="88"/>
    </location>
</feature>
<accession>A0A853BQG8</accession>
<dbReference type="InterPro" id="IPR003012">
    <property type="entry name" value="Tet_transcr_reg_TetR"/>
</dbReference>
<keyword evidence="3 5" id="KW-0238">DNA-binding</keyword>
<evidence type="ECO:0000256" key="6">
    <source>
        <dbReference type="SAM" id="MobiDB-lite"/>
    </source>
</evidence>
<dbReference type="AlphaFoldDB" id="A0A853BQG8"/>
<reference evidence="8 9" key="1">
    <citation type="submission" date="2020-07" db="EMBL/GenBank/DDBJ databases">
        <title>Sequencing the genomes of 1000 actinobacteria strains.</title>
        <authorList>
            <person name="Klenk H.-P."/>
        </authorList>
    </citation>
    <scope>NUCLEOTIDE SEQUENCE [LARGE SCALE GENOMIC DNA]</scope>
    <source>
        <strain evidence="8 9">DSM 45927</strain>
    </source>
</reference>
<dbReference type="RefSeq" id="WP_179768773.1">
    <property type="nucleotide sequence ID" value="NZ_JACCFO010000001.1"/>
</dbReference>
<keyword evidence="1" id="KW-0678">Repressor</keyword>
<dbReference type="InterPro" id="IPR050109">
    <property type="entry name" value="HTH-type_TetR-like_transc_reg"/>
</dbReference>
<keyword evidence="2" id="KW-0805">Transcription regulation</keyword>
<dbReference type="InterPro" id="IPR004111">
    <property type="entry name" value="Repressor_TetR_C"/>
</dbReference>
<dbReference type="Gene3D" id="1.10.357.10">
    <property type="entry name" value="Tetracycline Repressor, domain 2"/>
    <property type="match status" value="1"/>
</dbReference>
<dbReference type="InterPro" id="IPR009057">
    <property type="entry name" value="Homeodomain-like_sf"/>
</dbReference>
<organism evidence="8 9">
    <name type="scientific">Streptomonospora nanhaiensis</name>
    <dbReference type="NCBI Taxonomy" id="1323731"/>
    <lineage>
        <taxon>Bacteria</taxon>
        <taxon>Bacillati</taxon>
        <taxon>Actinomycetota</taxon>
        <taxon>Actinomycetes</taxon>
        <taxon>Streptosporangiales</taxon>
        <taxon>Nocardiopsidaceae</taxon>
        <taxon>Streptomonospora</taxon>
    </lineage>
</organism>
<feature type="region of interest" description="Disordered" evidence="6">
    <location>
        <begin position="1"/>
        <end position="27"/>
    </location>
</feature>
<evidence type="ECO:0000259" key="7">
    <source>
        <dbReference type="PROSITE" id="PS50977"/>
    </source>
</evidence>
<dbReference type="GO" id="GO:0003700">
    <property type="term" value="F:DNA-binding transcription factor activity"/>
    <property type="evidence" value="ECO:0007669"/>
    <property type="project" value="TreeGrafter"/>
</dbReference>
<keyword evidence="9" id="KW-1185">Reference proteome</keyword>
<evidence type="ECO:0000256" key="3">
    <source>
        <dbReference type="ARBA" id="ARBA00023125"/>
    </source>
</evidence>